<keyword evidence="3 4" id="KW-0418">Kinase</keyword>
<comment type="similarity">
    <text evidence="1 4">Belongs to the glycerate kinase type-1 family.</text>
</comment>
<dbReference type="EMBL" id="FUZP01000001">
    <property type="protein sequence ID" value="SKC41798.1"/>
    <property type="molecule type" value="Genomic_DNA"/>
</dbReference>
<evidence type="ECO:0000256" key="1">
    <source>
        <dbReference type="ARBA" id="ARBA00006284"/>
    </source>
</evidence>
<dbReference type="AlphaFoldDB" id="A0A1T5IS39"/>
<gene>
    <name evidence="6" type="ORF">SAMN06309945_0781</name>
</gene>
<protein>
    <submittedName>
        <fullName evidence="6">Glycerate kinase</fullName>
    </submittedName>
</protein>
<keyword evidence="7" id="KW-1185">Reference proteome</keyword>
<dbReference type="OrthoDB" id="9774290at2"/>
<name>A0A1T5IS39_9MICO</name>
<dbReference type="RefSeq" id="WP_143785317.1">
    <property type="nucleotide sequence ID" value="NZ_FUZP01000001.1"/>
</dbReference>
<evidence type="ECO:0000313" key="6">
    <source>
        <dbReference type="EMBL" id="SKC41798.1"/>
    </source>
</evidence>
<dbReference type="InterPro" id="IPR018193">
    <property type="entry name" value="Glyc_kinase_flavodox-like_fold"/>
</dbReference>
<dbReference type="Gene3D" id="3.40.50.10350">
    <property type="entry name" value="Glycerate kinase, domain 1"/>
    <property type="match status" value="1"/>
</dbReference>
<evidence type="ECO:0000256" key="4">
    <source>
        <dbReference type="PIRNR" id="PIRNR006078"/>
    </source>
</evidence>
<feature type="compositionally biased region" description="Polar residues" evidence="5">
    <location>
        <begin position="1"/>
        <end position="12"/>
    </location>
</feature>
<dbReference type="GO" id="GO:0031388">
    <property type="term" value="P:organic acid phosphorylation"/>
    <property type="evidence" value="ECO:0007669"/>
    <property type="project" value="UniProtKB-UniRule"/>
</dbReference>
<dbReference type="NCBIfam" id="TIGR00045">
    <property type="entry name" value="glycerate kinase"/>
    <property type="match status" value="1"/>
</dbReference>
<dbReference type="PANTHER" id="PTHR21599:SF0">
    <property type="entry name" value="GLYCERATE KINASE"/>
    <property type="match status" value="1"/>
</dbReference>
<evidence type="ECO:0000256" key="5">
    <source>
        <dbReference type="SAM" id="MobiDB-lite"/>
    </source>
</evidence>
<dbReference type="PANTHER" id="PTHR21599">
    <property type="entry name" value="GLYCERATE KINASE"/>
    <property type="match status" value="1"/>
</dbReference>
<proteinExistence type="inferred from homology"/>
<evidence type="ECO:0000256" key="3">
    <source>
        <dbReference type="ARBA" id="ARBA00022777"/>
    </source>
</evidence>
<dbReference type="InterPro" id="IPR036129">
    <property type="entry name" value="Glycerate_kinase_sf"/>
</dbReference>
<dbReference type="Pfam" id="PF02595">
    <property type="entry name" value="Gly_kinase"/>
    <property type="match status" value="1"/>
</dbReference>
<reference evidence="6 7" key="1">
    <citation type="submission" date="2017-02" db="EMBL/GenBank/DDBJ databases">
        <authorList>
            <person name="Peterson S.W."/>
        </authorList>
    </citation>
    <scope>NUCLEOTIDE SEQUENCE [LARGE SCALE GENOMIC DNA]</scope>
    <source>
        <strain evidence="6 7">VKM Ac-2059</strain>
    </source>
</reference>
<dbReference type="Gene3D" id="3.90.1510.10">
    <property type="entry name" value="Glycerate kinase, domain 2"/>
    <property type="match status" value="1"/>
</dbReference>
<dbReference type="STRING" id="123320.SAMN06309945_0781"/>
<organism evidence="6 7">
    <name type="scientific">Okibacterium fritillariae</name>
    <dbReference type="NCBI Taxonomy" id="123320"/>
    <lineage>
        <taxon>Bacteria</taxon>
        <taxon>Bacillati</taxon>
        <taxon>Actinomycetota</taxon>
        <taxon>Actinomycetes</taxon>
        <taxon>Micrococcales</taxon>
        <taxon>Microbacteriaceae</taxon>
        <taxon>Okibacterium</taxon>
    </lineage>
</organism>
<dbReference type="PIRSF" id="PIRSF006078">
    <property type="entry name" value="GlxK"/>
    <property type="match status" value="1"/>
</dbReference>
<evidence type="ECO:0000313" key="7">
    <source>
        <dbReference type="Proteomes" id="UP000190857"/>
    </source>
</evidence>
<evidence type="ECO:0000256" key="2">
    <source>
        <dbReference type="ARBA" id="ARBA00022679"/>
    </source>
</evidence>
<feature type="region of interest" description="Disordered" evidence="5">
    <location>
        <begin position="1"/>
        <end position="21"/>
    </location>
</feature>
<dbReference type="SUPFAM" id="SSF110738">
    <property type="entry name" value="Glycerate kinase I"/>
    <property type="match status" value="1"/>
</dbReference>
<accession>A0A1T5IS39</accession>
<dbReference type="InterPro" id="IPR018197">
    <property type="entry name" value="Glycerate_kinase_RE-like"/>
</dbReference>
<keyword evidence="2 4" id="KW-0808">Transferase</keyword>
<dbReference type="InterPro" id="IPR004381">
    <property type="entry name" value="Glycerate_kinase"/>
</dbReference>
<dbReference type="GO" id="GO:0008887">
    <property type="term" value="F:glycerate kinase activity"/>
    <property type="evidence" value="ECO:0007669"/>
    <property type="project" value="UniProtKB-UniRule"/>
</dbReference>
<dbReference type="Proteomes" id="UP000190857">
    <property type="component" value="Unassembled WGS sequence"/>
</dbReference>
<sequence length="401" mass="39886">MASEPQQHSDPQQALEPQPQGVRVVIAPDSFKGTATATEVAEEIAAGWHEVRPGDELVLLPMADGGEGTVEAFAAAVPAAVRHTVQVSGPDDELVDTDWLLLPDGTAVVELASASGITLLDPLRPHDAHTHGFGEVIAHALDAGAERVLVGLGGSSSTDGGAGMLSALGARLLTHDGAPIASGARGLDALDTLDLRDVRALPLRGVAILSDVTNPLRGLSGAAAVFGPQKGATVPDIAVLDAALGSLVEAARSSAARGELGALDASAVDRLAEEPGSGAAGGTGFGLLLWGATMAAGSVAVGEAIGLPAATASADVVITGEGRYDAQSAAGKVPSYVVNLAPDGAQNLLVAGMIADDPSGLFDDAVSLVELAGSVEAALAGPLEYARRAGAELARRHSAAG</sequence>